<organism evidence="1 2">
    <name type="scientific">Coniosporium uncinatum</name>
    <dbReference type="NCBI Taxonomy" id="93489"/>
    <lineage>
        <taxon>Eukaryota</taxon>
        <taxon>Fungi</taxon>
        <taxon>Dikarya</taxon>
        <taxon>Ascomycota</taxon>
        <taxon>Pezizomycotina</taxon>
        <taxon>Dothideomycetes</taxon>
        <taxon>Dothideomycetes incertae sedis</taxon>
        <taxon>Coniosporium</taxon>
    </lineage>
</organism>
<protein>
    <submittedName>
        <fullName evidence="1">Uncharacterized protein</fullName>
    </submittedName>
</protein>
<dbReference type="EMBL" id="JAWDJW010006658">
    <property type="protein sequence ID" value="KAK3063973.1"/>
    <property type="molecule type" value="Genomic_DNA"/>
</dbReference>
<dbReference type="Proteomes" id="UP001186974">
    <property type="component" value="Unassembled WGS sequence"/>
</dbReference>
<feature type="non-terminal residue" evidence="1">
    <location>
        <position position="255"/>
    </location>
</feature>
<sequence>MQHLLPSRQWETSLDGIQNLRLEQRAVQQPAAGEILVKITAVTLNYKDGETINGLFKHHKSNKAPDDLVPCSDSCGHVVALGSDVKRWEKGDRVLSTSYPTHLTGQIGPEHLSVGVGAAVNGCLCEYRIFKETAVAKCPDYLTDEEACCFQIAGTTAWMAINGFRPLGHPLVCQGGEKPAIVLLQGTGGVSIMGLLIAKASGAEVILTSSSDEKLQRAKDLGADHLINYRKTPEWHKKVLSLSDGKGADIIFENG</sequence>
<evidence type="ECO:0000313" key="2">
    <source>
        <dbReference type="Proteomes" id="UP001186974"/>
    </source>
</evidence>
<proteinExistence type="predicted"/>
<accession>A0ACC3D9U9</accession>
<gene>
    <name evidence="1" type="ORF">LTS18_011280</name>
</gene>
<name>A0ACC3D9U9_9PEZI</name>
<keyword evidence="2" id="KW-1185">Reference proteome</keyword>
<reference evidence="1" key="1">
    <citation type="submission" date="2024-09" db="EMBL/GenBank/DDBJ databases">
        <title>Black Yeasts Isolated from many extreme environments.</title>
        <authorList>
            <person name="Coleine C."/>
            <person name="Stajich J.E."/>
            <person name="Selbmann L."/>
        </authorList>
    </citation>
    <scope>NUCLEOTIDE SEQUENCE</scope>
    <source>
        <strain evidence="1">CCFEE 5737</strain>
    </source>
</reference>
<evidence type="ECO:0000313" key="1">
    <source>
        <dbReference type="EMBL" id="KAK3063973.1"/>
    </source>
</evidence>
<comment type="caution">
    <text evidence="1">The sequence shown here is derived from an EMBL/GenBank/DDBJ whole genome shotgun (WGS) entry which is preliminary data.</text>
</comment>